<reference evidence="2 3" key="1">
    <citation type="submission" date="2016-08" db="EMBL/GenBank/DDBJ databases">
        <authorList>
            <person name="Seilhamer J.J."/>
        </authorList>
    </citation>
    <scope>NUCLEOTIDE SEQUENCE [LARGE SCALE GENOMIC DNA]</scope>
    <source>
        <strain evidence="2 3">NML150140-1</strain>
    </source>
</reference>
<feature type="domain" description="Mor transcription activator" evidence="1">
    <location>
        <begin position="23"/>
        <end position="91"/>
    </location>
</feature>
<protein>
    <recommendedName>
        <fullName evidence="1">Mor transcription activator domain-containing protein</fullName>
    </recommendedName>
</protein>
<dbReference type="SUPFAM" id="SSF46689">
    <property type="entry name" value="Homeodomain-like"/>
    <property type="match status" value="1"/>
</dbReference>
<dbReference type="PANTHER" id="PTHR37812:SF1">
    <property type="entry name" value="MU-LIKE PROPHAGE FLUMU PROTEIN C"/>
    <property type="match status" value="1"/>
</dbReference>
<dbReference type="Pfam" id="PF08765">
    <property type="entry name" value="Mor"/>
    <property type="match status" value="1"/>
</dbReference>
<dbReference type="OrthoDB" id="2614246at2"/>
<evidence type="ECO:0000259" key="1">
    <source>
        <dbReference type="Pfam" id="PF08765"/>
    </source>
</evidence>
<evidence type="ECO:0000313" key="2">
    <source>
        <dbReference type="EMBL" id="ODR49702.1"/>
    </source>
</evidence>
<dbReference type="Gene3D" id="1.10.10.60">
    <property type="entry name" value="Homeodomain-like"/>
    <property type="match status" value="1"/>
</dbReference>
<organism evidence="2 3">
    <name type="scientific">Eisenbergiella tayi</name>
    <dbReference type="NCBI Taxonomy" id="1432052"/>
    <lineage>
        <taxon>Bacteria</taxon>
        <taxon>Bacillati</taxon>
        <taxon>Bacillota</taxon>
        <taxon>Clostridia</taxon>
        <taxon>Lachnospirales</taxon>
        <taxon>Lachnospiraceae</taxon>
        <taxon>Eisenbergiella</taxon>
    </lineage>
</organism>
<gene>
    <name evidence="2" type="ORF">BEI59_17350</name>
</gene>
<sequence length="107" mass="12386">MKEDIEKELTENISLADIPDTYRPVASMTGIETFLSLCKYAGGDELYFPMVKTIYRNARNRIIRERFNGYNQKDLARQYDITIQQVFHIVKGSFPGISTSDDKNIKE</sequence>
<comment type="caution">
    <text evidence="2">The sequence shown here is derived from an EMBL/GenBank/DDBJ whole genome shotgun (WGS) entry which is preliminary data.</text>
</comment>
<proteinExistence type="predicted"/>
<dbReference type="InterPro" id="IPR009057">
    <property type="entry name" value="Homeodomain-like_sf"/>
</dbReference>
<evidence type="ECO:0000313" key="3">
    <source>
        <dbReference type="Proteomes" id="UP000094271"/>
    </source>
</evidence>
<name>A0A1E3UG40_9FIRM</name>
<dbReference type="EMBL" id="MEHA01000012">
    <property type="protein sequence ID" value="ODR49702.1"/>
    <property type="molecule type" value="Genomic_DNA"/>
</dbReference>
<accession>A0A1E3UG40</accession>
<dbReference type="PANTHER" id="PTHR37812">
    <property type="entry name" value="MU-LIKE PROPHAGE FLUMU PROTEIN C"/>
    <property type="match status" value="1"/>
</dbReference>
<dbReference type="InterPro" id="IPR052411">
    <property type="entry name" value="c-mor_Regulatory_Protein"/>
</dbReference>
<dbReference type="InterPro" id="IPR014875">
    <property type="entry name" value="Mor_transcription_activator"/>
</dbReference>
<dbReference type="Proteomes" id="UP000094271">
    <property type="component" value="Unassembled WGS sequence"/>
</dbReference>
<dbReference type="RefSeq" id="WP_069431828.1">
    <property type="nucleotide sequence ID" value="NZ_MEHA01000012.1"/>
</dbReference>
<dbReference type="AlphaFoldDB" id="A0A1E3UG40"/>